<keyword evidence="1" id="KW-0175">Coiled coil</keyword>
<feature type="compositionally biased region" description="Polar residues" evidence="2">
    <location>
        <begin position="32"/>
        <end position="54"/>
    </location>
</feature>
<dbReference type="OrthoDB" id="6265693at2759"/>
<dbReference type="STRING" id="102285.A0A0R3TEX8"/>
<keyword evidence="4" id="KW-1185">Reference proteome</keyword>
<evidence type="ECO:0000313" key="4">
    <source>
        <dbReference type="Proteomes" id="UP000278807"/>
    </source>
</evidence>
<dbReference type="WBParaSite" id="HNAJ_0000561701-mRNA-1">
    <property type="protein sequence ID" value="HNAJ_0000561701-mRNA-1"/>
    <property type="gene ID" value="HNAJ_0000561701"/>
</dbReference>
<name>A0A0R3TEX8_RODNA</name>
<reference evidence="3 4" key="2">
    <citation type="submission" date="2018-11" db="EMBL/GenBank/DDBJ databases">
        <authorList>
            <consortium name="Pathogen Informatics"/>
        </authorList>
    </citation>
    <scope>NUCLEOTIDE SEQUENCE [LARGE SCALE GENOMIC DNA]</scope>
</reference>
<evidence type="ECO:0000313" key="3">
    <source>
        <dbReference type="EMBL" id="VDO01475.1"/>
    </source>
</evidence>
<feature type="coiled-coil region" evidence="1">
    <location>
        <begin position="255"/>
        <end position="282"/>
    </location>
</feature>
<dbReference type="Proteomes" id="UP000278807">
    <property type="component" value="Unassembled WGS sequence"/>
</dbReference>
<evidence type="ECO:0000256" key="2">
    <source>
        <dbReference type="SAM" id="MobiDB-lite"/>
    </source>
</evidence>
<sequence>MNWYISNIAFSNYTGSDGPGRQKTSDEIEFASSCSESPNPDTNKNSANQSQRTNPVKCRASKPSSSRRQKSNNLACSWNAGDQTEDSVASAFEQVCRRGKKVGANRLISCLRGATSAVDIRRSANRTSSGCLKNRGKSMENLPDNTPLDVQLLYKLQDELYDLHDRLQFAENANASRLDEAIEHIGVLESELKRSRRFRGSSGEILWQNQLYEGLEEMRRCRDSILELQRKLTRGSADVPHGNFDLDIPGTTSDINEMKNTLNAQERELSKLTRVVNRLSQNGHVVDNSTAEVTEVARMAPSNKLLCNVAEHHNLEDYLQHIQSVADGLRQQLQDKRVS</sequence>
<reference evidence="5" key="1">
    <citation type="submission" date="2017-02" db="UniProtKB">
        <authorList>
            <consortium name="WormBaseParasite"/>
        </authorList>
    </citation>
    <scope>IDENTIFICATION</scope>
</reference>
<dbReference type="EMBL" id="UZAE01005024">
    <property type="protein sequence ID" value="VDO01475.1"/>
    <property type="molecule type" value="Genomic_DNA"/>
</dbReference>
<accession>A0A0R3TEX8</accession>
<organism evidence="5">
    <name type="scientific">Rodentolepis nana</name>
    <name type="common">Dwarf tapeworm</name>
    <name type="synonym">Hymenolepis nana</name>
    <dbReference type="NCBI Taxonomy" id="102285"/>
    <lineage>
        <taxon>Eukaryota</taxon>
        <taxon>Metazoa</taxon>
        <taxon>Spiralia</taxon>
        <taxon>Lophotrochozoa</taxon>
        <taxon>Platyhelminthes</taxon>
        <taxon>Cestoda</taxon>
        <taxon>Eucestoda</taxon>
        <taxon>Cyclophyllidea</taxon>
        <taxon>Hymenolepididae</taxon>
        <taxon>Rodentolepis</taxon>
    </lineage>
</organism>
<evidence type="ECO:0000256" key="1">
    <source>
        <dbReference type="SAM" id="Coils"/>
    </source>
</evidence>
<proteinExistence type="predicted"/>
<protein>
    <submittedName>
        <fullName evidence="3 5">Uncharacterized protein</fullName>
    </submittedName>
</protein>
<evidence type="ECO:0000313" key="5">
    <source>
        <dbReference type="WBParaSite" id="HNAJ_0000561701-mRNA-1"/>
    </source>
</evidence>
<gene>
    <name evidence="3" type="ORF">HNAJ_LOCUS5615</name>
</gene>
<dbReference type="AlphaFoldDB" id="A0A0R3TEX8"/>
<feature type="region of interest" description="Disordered" evidence="2">
    <location>
        <begin position="14"/>
        <end position="73"/>
    </location>
</feature>